<proteinExistence type="predicted"/>
<dbReference type="PANTHER" id="PTHR37325:SF1">
    <property type="entry name" value="OXIDOREDUCTASE 21 KDA SUBUNIT, PUTATIVE (AFU_ORTHOLOGUE AFUA_4G05910)-RELATED"/>
    <property type="match status" value="1"/>
</dbReference>
<dbReference type="PIRSF" id="PIRSF022976">
    <property type="entry name" value="NADH_Oxi_21kDa"/>
    <property type="match status" value="1"/>
</dbReference>
<evidence type="ECO:0000313" key="1">
    <source>
        <dbReference type="EMBL" id="GMK54503.1"/>
    </source>
</evidence>
<dbReference type="InterPro" id="IPR016813">
    <property type="entry name" value="NADH_Ub_cplx-1_21kDa"/>
</dbReference>
<sequence>MRAAAVLRNAAKGAATPKPMSAEPTLYHLAPTGFWKKFRDAVVVNPLISSGLPLQDKNRYPTPASRPERYSTPASAASDVAFNQYYNRDVRRAYPKTSVVTQAELSALLISAPALRGVSEASEGVDTASSDTSVVTAENAPALTHVIEQLPTGRSFVGGGIETAAHEGLPPTPPGSRPGGGKWIPKAGLAIPCQPNTYFPIEGFT</sequence>
<keyword evidence="2" id="KW-1185">Reference proteome</keyword>
<gene>
    <name evidence="1" type="ORF">CspeluHIS016_0110890</name>
</gene>
<dbReference type="Proteomes" id="UP001222932">
    <property type="component" value="Unassembled WGS sequence"/>
</dbReference>
<dbReference type="AlphaFoldDB" id="A0AAD3Y9Z0"/>
<evidence type="ECO:0000313" key="2">
    <source>
        <dbReference type="Proteomes" id="UP001222932"/>
    </source>
</evidence>
<name>A0AAD3Y9Z0_9TREE</name>
<accession>A0AAD3Y9Z0</accession>
<dbReference type="EMBL" id="BTCM01000001">
    <property type="protein sequence ID" value="GMK54503.1"/>
    <property type="molecule type" value="Genomic_DNA"/>
</dbReference>
<dbReference type="CDD" id="cd22849">
    <property type="entry name" value="NuzM"/>
    <property type="match status" value="1"/>
</dbReference>
<comment type="caution">
    <text evidence="1">The sequence shown here is derived from an EMBL/GenBank/DDBJ whole genome shotgun (WGS) entry which is preliminary data.</text>
</comment>
<organism evidence="1 2">
    <name type="scientific">Cutaneotrichosporon spelunceum</name>
    <dbReference type="NCBI Taxonomy" id="1672016"/>
    <lineage>
        <taxon>Eukaryota</taxon>
        <taxon>Fungi</taxon>
        <taxon>Dikarya</taxon>
        <taxon>Basidiomycota</taxon>
        <taxon>Agaricomycotina</taxon>
        <taxon>Tremellomycetes</taxon>
        <taxon>Trichosporonales</taxon>
        <taxon>Trichosporonaceae</taxon>
        <taxon>Cutaneotrichosporon</taxon>
    </lineage>
</organism>
<dbReference type="PANTHER" id="PTHR37325">
    <property type="entry name" value="OXIDOREDUCTASE 21 KDA SUBUNIT, PUTATIVE (AFU_ORTHOLOGUE AFUA_4G05910)-RELATED"/>
    <property type="match status" value="1"/>
</dbReference>
<reference evidence="1" key="1">
    <citation type="journal article" date="2023" name="BMC Genomics">
        <title>Chromosome-level genome assemblies of Cutaneotrichosporon spp. (Trichosporonales, Basidiomycota) reveal imbalanced evolution between nucleotide sequences and chromosome synteny.</title>
        <authorList>
            <person name="Kobayashi Y."/>
            <person name="Kayamori A."/>
            <person name="Aoki K."/>
            <person name="Shiwa Y."/>
            <person name="Matsutani M."/>
            <person name="Fujita N."/>
            <person name="Sugita T."/>
            <person name="Iwasaki W."/>
            <person name="Tanaka N."/>
            <person name="Takashima M."/>
        </authorList>
    </citation>
    <scope>NUCLEOTIDE SEQUENCE</scope>
    <source>
        <strain evidence="1">HIS016</strain>
    </source>
</reference>
<protein>
    <submittedName>
        <fullName evidence="1">Uncharacterized protein</fullName>
    </submittedName>
</protein>
<reference evidence="1" key="2">
    <citation type="submission" date="2023-06" db="EMBL/GenBank/DDBJ databases">
        <authorList>
            <person name="Kobayashi Y."/>
            <person name="Kayamori A."/>
            <person name="Aoki K."/>
            <person name="Shiwa Y."/>
            <person name="Fujita N."/>
            <person name="Sugita T."/>
            <person name="Iwasaki W."/>
            <person name="Tanaka N."/>
            <person name="Takashima M."/>
        </authorList>
    </citation>
    <scope>NUCLEOTIDE SEQUENCE</scope>
    <source>
        <strain evidence="1">HIS016</strain>
    </source>
</reference>